<dbReference type="EMBL" id="MU795788">
    <property type="protein sequence ID" value="KAJ3804841.1"/>
    <property type="molecule type" value="Genomic_DNA"/>
</dbReference>
<evidence type="ECO:0000313" key="1">
    <source>
        <dbReference type="EMBL" id="KAJ3804841.1"/>
    </source>
</evidence>
<comment type="caution">
    <text evidence="1">The sequence shown here is derived from an EMBL/GenBank/DDBJ whole genome shotgun (WGS) entry which is preliminary data.</text>
</comment>
<proteinExistence type="predicted"/>
<organism evidence="1 2">
    <name type="scientific">Lentinula aff. lateritia</name>
    <dbReference type="NCBI Taxonomy" id="2804960"/>
    <lineage>
        <taxon>Eukaryota</taxon>
        <taxon>Fungi</taxon>
        <taxon>Dikarya</taxon>
        <taxon>Basidiomycota</taxon>
        <taxon>Agaricomycotina</taxon>
        <taxon>Agaricomycetes</taxon>
        <taxon>Agaricomycetidae</taxon>
        <taxon>Agaricales</taxon>
        <taxon>Marasmiineae</taxon>
        <taxon>Omphalotaceae</taxon>
        <taxon>Lentinula</taxon>
    </lineage>
</organism>
<protein>
    <submittedName>
        <fullName evidence="1">Uncharacterized protein</fullName>
    </submittedName>
</protein>
<keyword evidence="2" id="KW-1185">Reference proteome</keyword>
<gene>
    <name evidence="1" type="ORF">F5876DRAFT_70296</name>
</gene>
<dbReference type="Proteomes" id="UP001163835">
    <property type="component" value="Unassembled WGS sequence"/>
</dbReference>
<evidence type="ECO:0000313" key="2">
    <source>
        <dbReference type="Proteomes" id="UP001163835"/>
    </source>
</evidence>
<reference evidence="1" key="1">
    <citation type="submission" date="2022-09" db="EMBL/GenBank/DDBJ databases">
        <title>A Global Phylogenomic Analysis of the Shiitake Genus Lentinula.</title>
        <authorList>
            <consortium name="DOE Joint Genome Institute"/>
            <person name="Sierra-Patev S."/>
            <person name="Min B."/>
            <person name="Naranjo-Ortiz M."/>
            <person name="Looney B."/>
            <person name="Konkel Z."/>
            <person name="Slot J.C."/>
            <person name="Sakamoto Y."/>
            <person name="Steenwyk J.L."/>
            <person name="Rokas A."/>
            <person name="Carro J."/>
            <person name="Camarero S."/>
            <person name="Ferreira P."/>
            <person name="Molpeceres G."/>
            <person name="Ruiz-Duenas F.J."/>
            <person name="Serrano A."/>
            <person name="Henrissat B."/>
            <person name="Drula E."/>
            <person name="Hughes K.W."/>
            <person name="Mata J.L."/>
            <person name="Ishikawa N.K."/>
            <person name="Vargas-Isla R."/>
            <person name="Ushijima S."/>
            <person name="Smith C.A."/>
            <person name="Ahrendt S."/>
            <person name="Andreopoulos W."/>
            <person name="He G."/>
            <person name="Labutti K."/>
            <person name="Lipzen A."/>
            <person name="Ng V."/>
            <person name="Riley R."/>
            <person name="Sandor L."/>
            <person name="Barry K."/>
            <person name="Martinez A.T."/>
            <person name="Xiao Y."/>
            <person name="Gibbons J.G."/>
            <person name="Terashima K."/>
            <person name="Grigoriev I.V."/>
            <person name="Hibbett D.S."/>
        </authorList>
    </citation>
    <scope>NUCLEOTIDE SEQUENCE</scope>
    <source>
        <strain evidence="1">TMI1499</strain>
    </source>
</reference>
<accession>A0ACC1TJQ5</accession>
<name>A0ACC1TJQ5_9AGAR</name>
<sequence length="227" mass="25397">MTADFVQYSTPLGDSRASIRIHYIIQGETHAKIRKIPKTVGVCLPLPSSAAQPFSRTNAIMSKTQAQAVLLSMACAILAASDTLDNVEDADLPLDDPCEDLEVLEVVAAIMIHEALEIKGDGTRGPYNQFPKSRDWFPTSLQQPDQWFRSNYRMSWDMFDCLVFMLAPILSSFHPKRDSGMSNTNLQPFLYAMDNHLNSVLGWVLYTCTVVELLGHYMSFVAIMWAG</sequence>